<gene>
    <name evidence="2" type="ORF">EGR_04278</name>
</gene>
<dbReference type="EMBL" id="APAU02000026">
    <property type="protein sequence ID" value="EUB60839.1"/>
    <property type="molecule type" value="Genomic_DNA"/>
</dbReference>
<dbReference type="GeneID" id="36339993"/>
<dbReference type="Proteomes" id="UP000019149">
    <property type="component" value="Unassembled WGS sequence"/>
</dbReference>
<feature type="region of interest" description="Disordered" evidence="1">
    <location>
        <begin position="1"/>
        <end position="45"/>
    </location>
</feature>
<dbReference type="KEGG" id="egl:EGR_04278"/>
<organism evidence="2 3">
    <name type="scientific">Echinococcus granulosus</name>
    <name type="common">Hydatid tapeworm</name>
    <dbReference type="NCBI Taxonomy" id="6210"/>
    <lineage>
        <taxon>Eukaryota</taxon>
        <taxon>Metazoa</taxon>
        <taxon>Spiralia</taxon>
        <taxon>Lophotrochozoa</taxon>
        <taxon>Platyhelminthes</taxon>
        <taxon>Cestoda</taxon>
        <taxon>Eucestoda</taxon>
        <taxon>Cyclophyllidea</taxon>
        <taxon>Taeniidae</taxon>
        <taxon>Echinococcus</taxon>
        <taxon>Echinococcus granulosus group</taxon>
    </lineage>
</organism>
<protein>
    <submittedName>
        <fullName evidence="2">Uncharacterized protein</fullName>
    </submittedName>
</protein>
<evidence type="ECO:0000256" key="1">
    <source>
        <dbReference type="SAM" id="MobiDB-lite"/>
    </source>
</evidence>
<accession>W6V428</accession>
<keyword evidence="3" id="KW-1185">Reference proteome</keyword>
<proteinExistence type="predicted"/>
<name>W6V428_ECHGR</name>
<dbReference type="AlphaFoldDB" id="W6V428"/>
<dbReference type="RefSeq" id="XP_024352035.1">
    <property type="nucleotide sequence ID" value="XM_024493527.1"/>
</dbReference>
<evidence type="ECO:0000313" key="2">
    <source>
        <dbReference type="EMBL" id="EUB60839.1"/>
    </source>
</evidence>
<dbReference type="CTD" id="36339993"/>
<comment type="caution">
    <text evidence="2">The sequence shown here is derived from an EMBL/GenBank/DDBJ whole genome shotgun (WGS) entry which is preliminary data.</text>
</comment>
<feature type="compositionally biased region" description="Polar residues" evidence="1">
    <location>
        <begin position="21"/>
        <end position="45"/>
    </location>
</feature>
<sequence>MFNGSAAHAFEVRHSGDSETDQSGSTDGLPTHIQNFTPPLLATTM</sequence>
<evidence type="ECO:0000313" key="3">
    <source>
        <dbReference type="Proteomes" id="UP000019149"/>
    </source>
</evidence>
<reference evidence="2 3" key="1">
    <citation type="journal article" date="2013" name="Nat. Genet.">
        <title>The genome of the hydatid tapeworm Echinococcus granulosus.</title>
        <authorList>
            <person name="Zheng H."/>
            <person name="Zhang W."/>
            <person name="Zhang L."/>
            <person name="Zhang Z."/>
            <person name="Li J."/>
            <person name="Lu G."/>
            <person name="Zhu Y."/>
            <person name="Wang Y."/>
            <person name="Huang Y."/>
            <person name="Liu J."/>
            <person name="Kang H."/>
            <person name="Chen J."/>
            <person name="Wang L."/>
            <person name="Chen A."/>
            <person name="Yu S."/>
            <person name="Gao Z."/>
            <person name="Jin L."/>
            <person name="Gu W."/>
            <person name="Wang Z."/>
            <person name="Zhao L."/>
            <person name="Shi B."/>
            <person name="Wen H."/>
            <person name="Lin R."/>
            <person name="Jones M.K."/>
            <person name="Brejova B."/>
            <person name="Vinar T."/>
            <person name="Zhao G."/>
            <person name="McManus D.P."/>
            <person name="Chen Z."/>
            <person name="Zhou Y."/>
            <person name="Wang S."/>
        </authorList>
    </citation>
    <scope>NUCLEOTIDE SEQUENCE [LARGE SCALE GENOMIC DNA]</scope>
</reference>